<accession>A0ABS9ZI98</accession>
<comment type="caution">
    <text evidence="1">The sequence shown here is derived from an EMBL/GenBank/DDBJ whole genome shotgun (WGS) entry which is preliminary data.</text>
</comment>
<name>A0ABS9ZI98_9PSED</name>
<keyword evidence="2" id="KW-1185">Reference proteome</keyword>
<evidence type="ECO:0000313" key="1">
    <source>
        <dbReference type="EMBL" id="MCI8209947.1"/>
    </source>
</evidence>
<protein>
    <recommendedName>
        <fullName evidence="3">Ig-like domain (Group 3)</fullName>
    </recommendedName>
</protein>
<evidence type="ECO:0000313" key="2">
    <source>
        <dbReference type="Proteomes" id="UP001320513"/>
    </source>
</evidence>
<evidence type="ECO:0008006" key="3">
    <source>
        <dbReference type="Google" id="ProtNLM"/>
    </source>
</evidence>
<dbReference type="RefSeq" id="WP_243245882.1">
    <property type="nucleotide sequence ID" value="NZ_LOHG01000005.1"/>
</dbReference>
<proteinExistence type="predicted"/>
<dbReference type="EMBL" id="LOHG01000005">
    <property type="protein sequence ID" value="MCI8209947.1"/>
    <property type="molecule type" value="Genomic_DNA"/>
</dbReference>
<gene>
    <name evidence="1" type="ORF">AUC61_10420</name>
</gene>
<organism evidence="1 2">
    <name type="scientific">Pseudomonas maioricensis</name>
    <dbReference type="NCBI Taxonomy" id="1766623"/>
    <lineage>
        <taxon>Bacteria</taxon>
        <taxon>Pseudomonadati</taxon>
        <taxon>Pseudomonadota</taxon>
        <taxon>Gammaproteobacteria</taxon>
        <taxon>Pseudomonadales</taxon>
        <taxon>Pseudomonadaceae</taxon>
        <taxon>Pseudomonas</taxon>
    </lineage>
</organism>
<reference evidence="1 2" key="1">
    <citation type="submission" date="2015-12" db="EMBL/GenBank/DDBJ databases">
        <title>Phylogenomics in the description of a new species in the Pseudomonas syringae group.</title>
        <authorList>
            <person name="Busquets A."/>
            <person name="Gomila M."/>
            <person name="Beiki F."/>
            <person name="Rahimian H."/>
            <person name="Mulet M."/>
            <person name="Sanchez D."/>
            <person name="Garcia-Valdes E."/>
            <person name="Lalucat J."/>
        </authorList>
    </citation>
    <scope>NUCLEOTIDE SEQUENCE [LARGE SCALE GENOMIC DNA]</scope>
    <source>
        <strain evidence="1 2">S25</strain>
    </source>
</reference>
<sequence>MHNRTRYLTTRRPRQDELLTKPSVPVADPLDGLIKTEDLIPNVSVTFPIWDDPKINDSYQLQLGDDILGEPEKLTSIPPAGTILTLDIPTDTSLRDDGLYDLIYLVKANPGGGTRPSAVRQLIVDRTPPGAHQLGFMEFPEEAKDGLTAAELSEMGDVLTGKIFGYTGLSKGDVIKTYWGSVDGPEVTLTGDEEEDTPIEVNFEKAFLTSLGNSAGATFYTVTDRAGNVSPDSRKVTIPLFLTDITPDLLPPVIENYDGIINYIDAKESVEVKIPSSLVIIEGDEIVLHWGGESLGPYPVAPEDLEEPFVLLFYVSYETIEKAGNGLRELKYDVIRDGHIVGFSQSLEVVVNVELPVPGGLDKATVRGGSSLPNNEDNFIDVNDYELDATIIINWNDRFQASQIIDIYWGGQEVLQQPYRISNTDVAAGRPLLLTAQNGKFRPVGTGNDIRVYYTVKSPGNPNTSTAPEQGIIVQSRDELPGGPDGPDAPQFTALNENGAINEELAANGAPVYIKPYVNIEAGQTIVFTYEAYDDLVGGEQKFIWTHTSPKLTEIDVVNGYNILVPRERLIRHCYGHAEAFFQVQSDKGQGNSKRASVYVDMRRGNTCNYR</sequence>
<dbReference type="Proteomes" id="UP001320513">
    <property type="component" value="Unassembled WGS sequence"/>
</dbReference>